<dbReference type="Gene3D" id="3.30.460.10">
    <property type="entry name" value="Beta Polymerase, domain 2"/>
    <property type="match status" value="1"/>
</dbReference>
<evidence type="ECO:0000313" key="2">
    <source>
        <dbReference type="EMBL" id="AST90396.1"/>
    </source>
</evidence>
<dbReference type="EMBL" id="CP018866">
    <property type="protein sequence ID" value="AST90396.1"/>
    <property type="molecule type" value="Genomic_DNA"/>
</dbReference>
<dbReference type="AlphaFoldDB" id="A0A223KLX2"/>
<reference evidence="2 3" key="1">
    <citation type="submission" date="2016-12" db="EMBL/GenBank/DDBJ databases">
        <title>The whole genome sequencing and assembly of Bacillus cohnii DSM 6307T strain.</title>
        <authorList>
            <person name="Lee Y.-J."/>
            <person name="Yi H."/>
            <person name="Bahn Y.-S."/>
            <person name="Kim J.F."/>
            <person name="Lee D.-W."/>
        </authorList>
    </citation>
    <scope>NUCLEOTIDE SEQUENCE [LARGE SCALE GENOMIC DNA]</scope>
    <source>
        <strain evidence="2 3">DSM 6307</strain>
    </source>
</reference>
<dbReference type="CDD" id="cd05403">
    <property type="entry name" value="NT_KNTase_like"/>
    <property type="match status" value="1"/>
</dbReference>
<evidence type="ECO:0000313" key="3">
    <source>
        <dbReference type="Proteomes" id="UP000215224"/>
    </source>
</evidence>
<protein>
    <submittedName>
        <fullName evidence="2">Nucleotidyltransferase</fullName>
    </submittedName>
</protein>
<gene>
    <name evidence="2" type="ORF">BC6307_03475</name>
</gene>
<keyword evidence="3" id="KW-1185">Reference proteome</keyword>
<feature type="domain" description="Polymerase nucleotidyl transferase" evidence="1">
    <location>
        <begin position="25"/>
        <end position="68"/>
    </location>
</feature>
<dbReference type="SUPFAM" id="SSF81301">
    <property type="entry name" value="Nucleotidyltransferase"/>
    <property type="match status" value="1"/>
</dbReference>
<dbReference type="Proteomes" id="UP000215224">
    <property type="component" value="Chromosome"/>
</dbReference>
<accession>A0A223KLX2</accession>
<organism evidence="2 3">
    <name type="scientific">Sutcliffiella cohnii</name>
    <dbReference type="NCBI Taxonomy" id="33932"/>
    <lineage>
        <taxon>Bacteria</taxon>
        <taxon>Bacillati</taxon>
        <taxon>Bacillota</taxon>
        <taxon>Bacilli</taxon>
        <taxon>Bacillales</taxon>
        <taxon>Bacillaceae</taxon>
        <taxon>Sutcliffiella</taxon>
    </lineage>
</organism>
<dbReference type="RefSeq" id="WP_066416711.1">
    <property type="nucleotide sequence ID" value="NZ_CP018866.1"/>
</dbReference>
<evidence type="ECO:0000259" key="1">
    <source>
        <dbReference type="Pfam" id="PF01909"/>
    </source>
</evidence>
<dbReference type="GO" id="GO:0016779">
    <property type="term" value="F:nucleotidyltransferase activity"/>
    <property type="evidence" value="ECO:0007669"/>
    <property type="project" value="InterPro"/>
</dbReference>
<dbReference type="STRING" id="1314751.GCA_001591425_02554"/>
<keyword evidence="2" id="KW-0808">Transferase</keyword>
<dbReference type="Pfam" id="PF01909">
    <property type="entry name" value="NTP_transf_2"/>
    <property type="match status" value="1"/>
</dbReference>
<dbReference type="InterPro" id="IPR002934">
    <property type="entry name" value="Polymerase_NTP_transf_dom"/>
</dbReference>
<name>A0A223KLX2_9BACI</name>
<proteinExistence type="predicted"/>
<sequence>MKNRLEPIEAATCFIEKYFSNCQGAILAGSVVRGQATETSDLDIVIFDENLTSSYRESLIEFGWNIELFVHNLTSYRFFFESDCKAARPSMPTMVSEGKILKDTGILTEIKKEAKELLNQGPKEWSKDTIDMKRYFITDALDDLIGCQNRGEGIFVASKLGELVSEFILRSNRKWIGSSKWVVRSLVQHDKELANEFVEAFDTFYKTNDIHKIVSFIDKVLKPYGGRFFEGFSIGKTKKNSD</sequence>
<dbReference type="InterPro" id="IPR043519">
    <property type="entry name" value="NT_sf"/>
</dbReference>
<dbReference type="KEGG" id="bcoh:BC6307_03475"/>